<keyword evidence="2" id="KW-0808">Transferase</keyword>
<evidence type="ECO:0000313" key="2">
    <source>
        <dbReference type="EMBL" id="QRO79139.1"/>
    </source>
</evidence>
<dbReference type="Gene3D" id="1.10.150.290">
    <property type="entry name" value="S-adenosyl-L-methionine-dependent methyltransferases"/>
    <property type="match status" value="1"/>
</dbReference>
<dbReference type="Gene3D" id="3.40.50.150">
    <property type="entry name" value="Vaccinia Virus protein VP39"/>
    <property type="match status" value="1"/>
</dbReference>
<dbReference type="RefSeq" id="WP_035974868.1">
    <property type="nucleotide sequence ID" value="NZ_CABVPR010000001.1"/>
</dbReference>
<proteinExistence type="predicted"/>
<name>A0A892IEB5_9BURK</name>
<reference evidence="2 3" key="1">
    <citation type="submission" date="2021-02" db="EMBL/GenBank/DDBJ databases">
        <title>FDA dAtabase for Regulatory Grade micrObial Sequences (FDA-ARGOS): Supporting development and validation of Infectious Disease Dx tests.</title>
        <authorList>
            <person name="Minogue T."/>
            <person name="Wolcott M."/>
            <person name="Wasieloski L."/>
            <person name="Aguilar W."/>
            <person name="Moore D."/>
            <person name="Jaissle J."/>
            <person name="Tallon L."/>
            <person name="Sadzewicz L."/>
            <person name="Zhao X."/>
            <person name="Boylan J."/>
            <person name="Ott S."/>
            <person name="Bowen H."/>
            <person name="Vavikolanu K."/>
            <person name="Mehta A."/>
            <person name="Aluvathingal J."/>
            <person name="Nadendla S."/>
            <person name="Yan Y."/>
            <person name="Sichtig H."/>
        </authorList>
    </citation>
    <scope>NUCLEOTIDE SEQUENCE [LARGE SCALE GENOMIC DNA]</scope>
    <source>
        <strain evidence="2 3">FDAARGOS_1272</strain>
    </source>
</reference>
<keyword evidence="2" id="KW-0489">Methyltransferase</keyword>
<dbReference type="InterPro" id="IPR029063">
    <property type="entry name" value="SAM-dependent_MTases_sf"/>
</dbReference>
<dbReference type="CDD" id="cd02440">
    <property type="entry name" value="AdoMet_MTases"/>
    <property type="match status" value="1"/>
</dbReference>
<evidence type="ECO:0000259" key="1">
    <source>
        <dbReference type="Pfam" id="PF08242"/>
    </source>
</evidence>
<dbReference type="GO" id="GO:0032259">
    <property type="term" value="P:methylation"/>
    <property type="evidence" value="ECO:0007669"/>
    <property type="project" value="UniProtKB-KW"/>
</dbReference>
<dbReference type="SUPFAM" id="SSF53335">
    <property type="entry name" value="S-adenosyl-L-methionine-dependent methyltransferases"/>
    <property type="match status" value="1"/>
</dbReference>
<dbReference type="Pfam" id="PF08242">
    <property type="entry name" value="Methyltransf_12"/>
    <property type="match status" value="1"/>
</dbReference>
<protein>
    <submittedName>
        <fullName evidence="2">Trans-aconitate 2-methyltransferase</fullName>
        <ecNumber evidence="2">2.1.1.144</ecNumber>
    </submittedName>
</protein>
<dbReference type="NCBIfam" id="NF002463">
    <property type="entry name" value="PRK01683.1"/>
    <property type="match status" value="1"/>
</dbReference>
<keyword evidence="3" id="KW-1185">Reference proteome</keyword>
<dbReference type="EC" id="2.1.1.144" evidence="2"/>
<sequence length="261" mass="28773">MTISLDQYAHQYVQFEDERTRPVRDLLAAVPNTPIRTAIDIGCGPGNSTEALLARAPDATVRGIDASPDMIAAARKRLPALRFDIADISTWDDPGGYDLILANAVLQWVPAHDTLFPKLVGRLAPGGHLAVQMPDNLDEPAHRLMRDIAADGPWADKLAGAARTERFDARHYYTLLSPLCSRVDVWRTTYHHPLRGGADAVVEWFKGSALRPFLAALDERERGAFIARYRDAVAGPNGYPTLDDGTVLLPFPRLFIVATRK</sequence>
<feature type="domain" description="Methyltransferase type 12" evidence="1">
    <location>
        <begin position="39"/>
        <end position="129"/>
    </location>
</feature>
<dbReference type="EMBL" id="CP069483">
    <property type="protein sequence ID" value="QRO79139.1"/>
    <property type="molecule type" value="Genomic_DNA"/>
</dbReference>
<gene>
    <name evidence="2" type="primary">tam</name>
    <name evidence="2" type="ORF">I6K02_21470</name>
</gene>
<dbReference type="InterPro" id="IPR023149">
    <property type="entry name" value="Trans_acon_MeTrfase_C"/>
</dbReference>
<dbReference type="GO" id="GO:0030798">
    <property type="term" value="F:trans-aconitate 2-methyltransferase activity"/>
    <property type="evidence" value="ECO:0007669"/>
    <property type="project" value="UniProtKB-EC"/>
</dbReference>
<dbReference type="InterPro" id="IPR013217">
    <property type="entry name" value="Methyltransf_12"/>
</dbReference>
<organism evidence="2 3">
    <name type="scientific">Burkholderia dolosa</name>
    <dbReference type="NCBI Taxonomy" id="152500"/>
    <lineage>
        <taxon>Bacteria</taxon>
        <taxon>Pseudomonadati</taxon>
        <taxon>Pseudomonadota</taxon>
        <taxon>Betaproteobacteria</taxon>
        <taxon>Burkholderiales</taxon>
        <taxon>Burkholderiaceae</taxon>
        <taxon>Burkholderia</taxon>
        <taxon>Burkholderia cepacia complex</taxon>
    </lineage>
</organism>
<dbReference type="PANTHER" id="PTHR43861:SF1">
    <property type="entry name" value="TRANS-ACONITATE 2-METHYLTRANSFERASE"/>
    <property type="match status" value="1"/>
</dbReference>
<dbReference type="GeneID" id="93128976"/>
<evidence type="ECO:0000313" key="3">
    <source>
        <dbReference type="Proteomes" id="UP000625568"/>
    </source>
</evidence>
<accession>A0A892IEB5</accession>
<dbReference type="AlphaFoldDB" id="A0A892IEB5"/>
<dbReference type="Proteomes" id="UP000625568">
    <property type="component" value="Chromosome 2"/>
</dbReference>
<dbReference type="PANTHER" id="PTHR43861">
    <property type="entry name" value="TRANS-ACONITATE 2-METHYLTRANSFERASE-RELATED"/>
    <property type="match status" value="1"/>
</dbReference>